<dbReference type="AlphaFoldDB" id="A0A1K1LWX2"/>
<feature type="transmembrane region" description="Helical" evidence="1">
    <location>
        <begin position="87"/>
        <end position="104"/>
    </location>
</feature>
<evidence type="ECO:0000256" key="1">
    <source>
        <dbReference type="SAM" id="Phobius"/>
    </source>
</evidence>
<evidence type="ECO:0000313" key="3">
    <source>
        <dbReference type="Proteomes" id="UP000183257"/>
    </source>
</evidence>
<organism evidence="2 3">
    <name type="scientific">Cellulophaga fucicola</name>
    <dbReference type="NCBI Taxonomy" id="76595"/>
    <lineage>
        <taxon>Bacteria</taxon>
        <taxon>Pseudomonadati</taxon>
        <taxon>Bacteroidota</taxon>
        <taxon>Flavobacteriia</taxon>
        <taxon>Flavobacteriales</taxon>
        <taxon>Flavobacteriaceae</taxon>
        <taxon>Cellulophaga</taxon>
    </lineage>
</organism>
<dbReference type="OrthoDB" id="6333271at2"/>
<dbReference type="STRING" id="76595.SAMN05660313_00154"/>
<proteinExistence type="predicted"/>
<reference evidence="3" key="1">
    <citation type="submission" date="2016-11" db="EMBL/GenBank/DDBJ databases">
        <authorList>
            <person name="Varghese N."/>
            <person name="Submissions S."/>
        </authorList>
    </citation>
    <scope>NUCLEOTIDE SEQUENCE [LARGE SCALE GENOMIC DNA]</scope>
    <source>
        <strain evidence="3">DSM 24786</strain>
    </source>
</reference>
<accession>A0A1K1LWX2</accession>
<feature type="transmembrane region" description="Helical" evidence="1">
    <location>
        <begin position="165"/>
        <end position="183"/>
    </location>
</feature>
<protein>
    <submittedName>
        <fullName evidence="2">Uncharacterized protein</fullName>
    </submittedName>
</protein>
<feature type="transmembrane region" description="Helical" evidence="1">
    <location>
        <begin position="9"/>
        <end position="27"/>
    </location>
</feature>
<keyword evidence="1" id="KW-1133">Transmembrane helix</keyword>
<dbReference type="RefSeq" id="WP_072301852.1">
    <property type="nucleotide sequence ID" value="NZ_CBDUMO010000101.1"/>
</dbReference>
<keyword evidence="1" id="KW-0472">Membrane</keyword>
<keyword evidence="3" id="KW-1185">Reference proteome</keyword>
<dbReference type="Proteomes" id="UP000183257">
    <property type="component" value="Unassembled WGS sequence"/>
</dbReference>
<evidence type="ECO:0000313" key="2">
    <source>
        <dbReference type="EMBL" id="SFW15372.1"/>
    </source>
</evidence>
<keyword evidence="1" id="KW-0812">Transmembrane</keyword>
<feature type="transmembrane region" description="Helical" evidence="1">
    <location>
        <begin position="33"/>
        <end position="50"/>
    </location>
</feature>
<name>A0A1K1LWX2_9FLAO</name>
<sequence>MIKKRAKQLTFILIILCHLGFLAAIIFEKQNNYLIFGFLIIALVLLLVTYKKTPVSAKNHTFEHFLTVAFVFFGAIVTYILHTSFGFSTVLAASTVGLTISFVPNVIKNNAVVNTVPTAVYCGAFVGMTNASVAPDYVFIALASVFTGLLLVGSKDSFHGVGGKLGTLAFGGVVLAFLITFLLSQ</sequence>
<feature type="transmembrane region" description="Helical" evidence="1">
    <location>
        <begin position="111"/>
        <end position="131"/>
    </location>
</feature>
<feature type="transmembrane region" description="Helical" evidence="1">
    <location>
        <begin position="137"/>
        <end position="153"/>
    </location>
</feature>
<dbReference type="EMBL" id="FPIY01000001">
    <property type="protein sequence ID" value="SFW15372.1"/>
    <property type="molecule type" value="Genomic_DNA"/>
</dbReference>
<gene>
    <name evidence="2" type="ORF">SAMN05660313_00154</name>
</gene>
<feature type="transmembrane region" description="Helical" evidence="1">
    <location>
        <begin position="62"/>
        <end position="81"/>
    </location>
</feature>